<keyword evidence="5" id="KW-1185">Reference proteome</keyword>
<dbReference type="OrthoDB" id="2162516at2759"/>
<evidence type="ECO:0000256" key="3">
    <source>
        <dbReference type="ARBA" id="ARBA00022679"/>
    </source>
</evidence>
<dbReference type="EMBL" id="DS114233">
    <property type="protein sequence ID" value="EAX89113.1"/>
    <property type="molecule type" value="Genomic_DNA"/>
</dbReference>
<dbReference type="SUPFAM" id="SSF53335">
    <property type="entry name" value="S-adenosyl-L-methionine-dependent methyltransferases"/>
    <property type="match status" value="1"/>
</dbReference>
<dbReference type="VEuPathDB" id="TrichDB:TVAGG3_0423630"/>
<evidence type="ECO:0000313" key="4">
    <source>
        <dbReference type="EMBL" id="EAX89113.1"/>
    </source>
</evidence>
<dbReference type="InterPro" id="IPR029063">
    <property type="entry name" value="SAM-dependent_MTases_sf"/>
</dbReference>
<organism evidence="4 5">
    <name type="scientific">Trichomonas vaginalis (strain ATCC PRA-98 / G3)</name>
    <dbReference type="NCBI Taxonomy" id="412133"/>
    <lineage>
        <taxon>Eukaryota</taxon>
        <taxon>Metamonada</taxon>
        <taxon>Parabasalia</taxon>
        <taxon>Trichomonadida</taxon>
        <taxon>Trichomonadidae</taxon>
        <taxon>Trichomonas</taxon>
    </lineage>
</organism>
<keyword evidence="2 4" id="KW-0489">Methyltransferase</keyword>
<evidence type="ECO:0000256" key="1">
    <source>
        <dbReference type="ARBA" id="ARBA00008138"/>
    </source>
</evidence>
<keyword evidence="3" id="KW-0808">Transferase</keyword>
<dbReference type="KEGG" id="tva:4746779"/>
<dbReference type="Gene3D" id="3.40.50.150">
    <property type="entry name" value="Vaccinia Virus protein VP39"/>
    <property type="match status" value="1"/>
</dbReference>
<dbReference type="NCBIfam" id="TIGR00027">
    <property type="entry name" value="mthyl_TIGR00027"/>
    <property type="match status" value="1"/>
</dbReference>
<evidence type="ECO:0000313" key="5">
    <source>
        <dbReference type="Proteomes" id="UP000001542"/>
    </source>
</evidence>
<dbReference type="PANTHER" id="PTHR43619:SF2">
    <property type="entry name" value="S-ADENOSYL-L-METHIONINE-DEPENDENT METHYLTRANSFERASES SUPERFAMILY PROTEIN"/>
    <property type="match status" value="1"/>
</dbReference>
<gene>
    <name evidence="4" type="ORF">TVAG_009470</name>
</gene>
<accession>A2G151</accession>
<sequence>MQNTNQTAPNSSAVRTALWRGLHGLIDAKPLVIEDSVGLQLANPQEGWQERPDMKFTKPVRGAMVGRARLLDDYAIECSKKGIHQYVSLGAGLDTLAQRLGDSLNMQIFEIDEEPTLTWKEGRLKELNLSKAYQHFVPVNFIKSSWFDILKQSSFKSDQPSLLTCVGVTLYLDNNAVHELLKNSANLAKGSKIVIAFYLPSEALTGEDLKIFEMSKRGAASSGTPFISFFMPNEIIELATKFGLQNPTIINRNDMIEKYFKDRPDQLIPTDGEFFLVADV</sequence>
<comment type="similarity">
    <text evidence="1">Belongs to the UPF0677 family.</text>
</comment>
<protein>
    <submittedName>
        <fullName evidence="4">Methyltransferase, putative, TIGR00027 family protein</fullName>
    </submittedName>
</protein>
<dbReference type="RefSeq" id="XP_001302043.1">
    <property type="nucleotide sequence ID" value="XM_001302042.1"/>
</dbReference>
<dbReference type="InterPro" id="IPR007213">
    <property type="entry name" value="Ppm1/Ppm2/Tcmp"/>
</dbReference>
<dbReference type="InterPro" id="IPR011610">
    <property type="entry name" value="SAM_mthyl_Trfase_ML2640-like"/>
</dbReference>
<dbReference type="PANTHER" id="PTHR43619">
    <property type="entry name" value="S-ADENOSYL-L-METHIONINE-DEPENDENT METHYLTRANSFERASE YKTD-RELATED"/>
    <property type="match status" value="1"/>
</dbReference>
<dbReference type="InParanoid" id="A2G151"/>
<dbReference type="SMR" id="A2G151"/>
<reference evidence="4" key="2">
    <citation type="journal article" date="2007" name="Science">
        <title>Draft genome sequence of the sexually transmitted pathogen Trichomonas vaginalis.</title>
        <authorList>
            <person name="Carlton J.M."/>
            <person name="Hirt R.P."/>
            <person name="Silva J.C."/>
            <person name="Delcher A.L."/>
            <person name="Schatz M."/>
            <person name="Zhao Q."/>
            <person name="Wortman J.R."/>
            <person name="Bidwell S.L."/>
            <person name="Alsmark U.C.M."/>
            <person name="Besteiro S."/>
            <person name="Sicheritz-Ponten T."/>
            <person name="Noel C.J."/>
            <person name="Dacks J.B."/>
            <person name="Foster P.G."/>
            <person name="Simillion C."/>
            <person name="Van de Peer Y."/>
            <person name="Miranda-Saavedra D."/>
            <person name="Barton G.J."/>
            <person name="Westrop G.D."/>
            <person name="Mueller S."/>
            <person name="Dessi D."/>
            <person name="Fiori P.L."/>
            <person name="Ren Q."/>
            <person name="Paulsen I."/>
            <person name="Zhang H."/>
            <person name="Bastida-Corcuera F.D."/>
            <person name="Simoes-Barbosa A."/>
            <person name="Brown M.T."/>
            <person name="Hayes R.D."/>
            <person name="Mukherjee M."/>
            <person name="Okumura C.Y."/>
            <person name="Schneider R."/>
            <person name="Smith A.J."/>
            <person name="Vanacova S."/>
            <person name="Villalvazo M."/>
            <person name="Haas B.J."/>
            <person name="Pertea M."/>
            <person name="Feldblyum T.V."/>
            <person name="Utterback T.R."/>
            <person name="Shu C.L."/>
            <person name="Osoegawa K."/>
            <person name="de Jong P.J."/>
            <person name="Hrdy I."/>
            <person name="Horvathova L."/>
            <person name="Zubacova Z."/>
            <person name="Dolezal P."/>
            <person name="Malik S.B."/>
            <person name="Logsdon J.M. Jr."/>
            <person name="Henze K."/>
            <person name="Gupta A."/>
            <person name="Wang C.C."/>
            <person name="Dunne R.L."/>
            <person name="Upcroft J.A."/>
            <person name="Upcroft P."/>
            <person name="White O."/>
            <person name="Salzberg S.L."/>
            <person name="Tang P."/>
            <person name="Chiu C.-H."/>
            <person name="Lee Y.-S."/>
            <person name="Embley T.M."/>
            <person name="Coombs G.H."/>
            <person name="Mottram J.C."/>
            <person name="Tachezy J."/>
            <person name="Fraser-Liggett C.M."/>
            <person name="Johnson P.J."/>
        </authorList>
    </citation>
    <scope>NUCLEOTIDE SEQUENCE [LARGE SCALE GENOMIC DNA]</scope>
    <source>
        <strain evidence="4">G3</strain>
    </source>
</reference>
<name>A2G151_TRIV3</name>
<evidence type="ECO:0000256" key="2">
    <source>
        <dbReference type="ARBA" id="ARBA00022603"/>
    </source>
</evidence>
<dbReference type="Proteomes" id="UP000001542">
    <property type="component" value="Unassembled WGS sequence"/>
</dbReference>
<reference evidence="4" key="1">
    <citation type="submission" date="2006-10" db="EMBL/GenBank/DDBJ databases">
        <authorList>
            <person name="Amadeo P."/>
            <person name="Zhao Q."/>
            <person name="Wortman J."/>
            <person name="Fraser-Liggett C."/>
            <person name="Carlton J."/>
        </authorList>
    </citation>
    <scope>NUCLEOTIDE SEQUENCE</scope>
    <source>
        <strain evidence="4">G3</strain>
    </source>
</reference>
<dbReference type="AlphaFoldDB" id="A2G151"/>
<dbReference type="VEuPathDB" id="TrichDB:TVAG_009470"/>
<proteinExistence type="inferred from homology"/>
<dbReference type="GO" id="GO:0032259">
    <property type="term" value="P:methylation"/>
    <property type="evidence" value="ECO:0007669"/>
    <property type="project" value="UniProtKB-KW"/>
</dbReference>
<dbReference type="Pfam" id="PF04072">
    <property type="entry name" value="LCM"/>
    <property type="match status" value="1"/>
</dbReference>
<dbReference type="GO" id="GO:0008168">
    <property type="term" value="F:methyltransferase activity"/>
    <property type="evidence" value="ECO:0007669"/>
    <property type="project" value="UniProtKB-KW"/>
</dbReference>